<reference evidence="1" key="1">
    <citation type="submission" date="2021-05" db="EMBL/GenBank/DDBJ databases">
        <authorList>
            <person name="Scholz U."/>
            <person name="Mascher M."/>
            <person name="Fiebig A."/>
        </authorList>
    </citation>
    <scope>NUCLEOTIDE SEQUENCE [LARGE SCALE GENOMIC DNA]</scope>
</reference>
<sequence length="232" mass="26640">MEMERESEKMERGKSELRMAMEELCLLSSTDGVDQQQEQKQQQQQQQRSSTMDLLCISKQLLHVLDEIGPTLLVLRQDIQQNIQRLQDLLARDPSKYANLTTIVTEEVEEGISKKTNSCTRATIWLSRSINFSLHLLERLINNPEPSLKEIVEEAYKSTLKPFHGWISSAAYRVALDLIPDIEIFIQVLMGNCQDPEDFAGDVMIFVSIVQPLLEEINTILVKHKLDRLKST</sequence>
<accession>A0ACD5WUW3</accession>
<organism evidence="1 2">
    <name type="scientific">Avena sativa</name>
    <name type="common">Oat</name>
    <dbReference type="NCBI Taxonomy" id="4498"/>
    <lineage>
        <taxon>Eukaryota</taxon>
        <taxon>Viridiplantae</taxon>
        <taxon>Streptophyta</taxon>
        <taxon>Embryophyta</taxon>
        <taxon>Tracheophyta</taxon>
        <taxon>Spermatophyta</taxon>
        <taxon>Magnoliopsida</taxon>
        <taxon>Liliopsida</taxon>
        <taxon>Poales</taxon>
        <taxon>Poaceae</taxon>
        <taxon>BOP clade</taxon>
        <taxon>Pooideae</taxon>
        <taxon>Poodae</taxon>
        <taxon>Poeae</taxon>
        <taxon>Poeae Chloroplast Group 1 (Aveneae type)</taxon>
        <taxon>Aveninae</taxon>
        <taxon>Avena</taxon>
    </lineage>
</organism>
<evidence type="ECO:0000313" key="2">
    <source>
        <dbReference type="Proteomes" id="UP001732700"/>
    </source>
</evidence>
<protein>
    <submittedName>
        <fullName evidence="1">Uncharacterized protein</fullName>
    </submittedName>
</protein>
<keyword evidence="2" id="KW-1185">Reference proteome</keyword>
<evidence type="ECO:0000313" key="1">
    <source>
        <dbReference type="EnsemblPlants" id="AVESA.00010b.r2.4CG1290660.1.CDS"/>
    </source>
</evidence>
<dbReference type="Proteomes" id="UP001732700">
    <property type="component" value="Chromosome 4C"/>
</dbReference>
<reference evidence="1" key="2">
    <citation type="submission" date="2025-09" db="UniProtKB">
        <authorList>
            <consortium name="EnsemblPlants"/>
        </authorList>
    </citation>
    <scope>IDENTIFICATION</scope>
</reference>
<name>A0ACD5WUW3_AVESA</name>
<dbReference type="EnsemblPlants" id="AVESA.00010b.r2.4CG1290660.1">
    <property type="protein sequence ID" value="AVESA.00010b.r2.4CG1290660.1.CDS"/>
    <property type="gene ID" value="AVESA.00010b.r2.4CG1290660"/>
</dbReference>
<proteinExistence type="predicted"/>